<feature type="region of interest" description="Disordered" evidence="1">
    <location>
        <begin position="1"/>
        <end position="24"/>
    </location>
</feature>
<dbReference type="SUPFAM" id="SSF52540">
    <property type="entry name" value="P-loop containing nucleoside triphosphate hydrolases"/>
    <property type="match status" value="1"/>
</dbReference>
<dbReference type="InterPro" id="IPR029058">
    <property type="entry name" value="AB_hydrolase_fold"/>
</dbReference>
<gene>
    <name evidence="5" type="ORF">PPYR1160_LOCUS1789</name>
</gene>
<evidence type="ECO:0000256" key="2">
    <source>
        <dbReference type="SAM" id="Phobius"/>
    </source>
</evidence>
<keyword evidence="2" id="KW-1133">Transmembrane helix</keyword>
<organism evidence="5">
    <name type="scientific">Pinguiococcus pyrenoidosus</name>
    <dbReference type="NCBI Taxonomy" id="172671"/>
    <lineage>
        <taxon>Eukaryota</taxon>
        <taxon>Sar</taxon>
        <taxon>Stramenopiles</taxon>
        <taxon>Ochrophyta</taxon>
        <taxon>Pinguiophyceae</taxon>
        <taxon>Pinguiochrysidales</taxon>
        <taxon>Pinguiochrysidaceae</taxon>
        <taxon>Pinguiococcus</taxon>
    </lineage>
</organism>
<dbReference type="Gene3D" id="3.40.50.1820">
    <property type="entry name" value="alpha/beta hydrolase"/>
    <property type="match status" value="1"/>
</dbReference>
<feature type="domain" description="Fungal lipase-type" evidence="3">
    <location>
        <begin position="180"/>
        <end position="313"/>
    </location>
</feature>
<dbReference type="Pfam" id="PF01926">
    <property type="entry name" value="MMR_HSR1"/>
    <property type="match status" value="1"/>
</dbReference>
<name>A0A7R9U281_9STRA</name>
<protein>
    <recommendedName>
        <fullName evidence="6">Fungal lipase-like domain-containing protein</fullName>
    </recommendedName>
</protein>
<dbReference type="EMBL" id="HBEA01002406">
    <property type="protein sequence ID" value="CAD8252297.1"/>
    <property type="molecule type" value="Transcribed_RNA"/>
</dbReference>
<dbReference type="SUPFAM" id="SSF53474">
    <property type="entry name" value="alpha/beta-Hydrolases"/>
    <property type="match status" value="1"/>
</dbReference>
<keyword evidence="2" id="KW-0812">Transmembrane</keyword>
<dbReference type="InterPro" id="IPR027417">
    <property type="entry name" value="P-loop_NTPase"/>
</dbReference>
<feature type="compositionally biased region" description="Basic and acidic residues" evidence="1">
    <location>
        <begin position="12"/>
        <end position="24"/>
    </location>
</feature>
<evidence type="ECO:0000313" key="5">
    <source>
        <dbReference type="EMBL" id="CAD8252297.1"/>
    </source>
</evidence>
<dbReference type="InterPro" id="IPR006073">
    <property type="entry name" value="GTP-bd"/>
</dbReference>
<keyword evidence="2" id="KW-0472">Membrane</keyword>
<sequence length="1228" mass="137756">MEEKEEYESQEEEQRVSTHTRRDSESVKLELMNFFSTIDERRASEMVETAVRKGAKSVSQVRELWTRLGDDDELQSDFLEELVPLRVQGKREKRQKLREELERREMPVLLHELDTALWVSKLAYWERTSERFLQEATAFKQSHAPLIFETLMTGDANFPQKYIFTVVQFAHLQKTIAFCGFAGTHLENDWNTNVEVHVQHDPVLSAGAHSGFLSRAQQIPHLPLLRAANKVEATRFIFCGHSLGGAVSHLVTARVLRNMSSVPLDLAIDIISCGFGSPFIGDSSFKEQLEGGTKVAEHLITIVNDEDPVPRLLNLAATAQRLLKDSGAIAADTVNLLKALSSDVFGIVGTNEGGNLLSSSSSDSLPSRLGSASSKAADFIIARADVYCPVGTYLLLDKEGNIEHVNSWEDKDQRLAASLGPAKLLRSQIEMVRSQVDYNAVADHGCTSYQQALKHASEKAAERVRTEKMRLRQLEREGRVPQRELEQKLPSRLSAILPQAELAAETRDRKIGVAVEKKPSRSGPSFAFQPAAPPTVFERHLSLRSRAIAAEWRSIPVSLRPDVRAEKCHCEVSADMRTYTVIGSNLDFLDMTAFKLTVQDAEWSALVVEDEAPTMVTENGGQVLRIFEKLVPSYEEDATEDQRTKTKPEASSKLEFVSLVKSHGPPERSDRVYLKLLPEQFRSLDINETYQPVTFDKTFFIRAIKFAAVEKILLSNHVKPTPASDAVPEAAEALACNRDHVTIEELLHQFQEVILKAESATEYLKDFKDRPSYDRFCVAGLEAVVSPDDLDLSSIGEIHRGILITAAAWCAPKHAIYLETIARKALRFFGVATGALFSVALVGIVWLYPLLRDWHDYATEKYDHRASYYSGVQTLLQLIQNKIAAASQLTLSVSPTKNEDNLVDFLCRMEHADGDGIRVPATTPMEMRWSSEIRLTKSSQAEFRDRLNAIRIINQLRHRMNMRLVAVMGSQDAGKTTLISQITMSETLKLRTGTTGIGHTTKATVVPLSEGVALLDTPGTTSTTYRIAEVFQSSALVCSKLYIFMRKDLTDLEDDDMKRIFQIWDSATVPPKILMCCNRSLGYLHDASGKTVHTRNSVEKLREDMERRLKAEYKEKTKTNADPGTLNAEKLDEDLDRRTKGLKVVFVDLAKSREELDSVCGPGMIWMAKDICTEWLLPNIGEARSDRDLQERIDNIDFHRWKELDSLSIEQQMGNADNLDGDSKSDSQ</sequence>
<proteinExistence type="predicted"/>
<evidence type="ECO:0000259" key="4">
    <source>
        <dbReference type="Pfam" id="PF01926"/>
    </source>
</evidence>
<dbReference type="PANTHER" id="PTHR45856">
    <property type="entry name" value="ALPHA/BETA-HYDROLASES SUPERFAMILY PROTEIN"/>
    <property type="match status" value="1"/>
</dbReference>
<evidence type="ECO:0008006" key="6">
    <source>
        <dbReference type="Google" id="ProtNLM"/>
    </source>
</evidence>
<dbReference type="InterPro" id="IPR051218">
    <property type="entry name" value="Sec_MonoDiacylglyc_Lipase"/>
</dbReference>
<accession>A0A7R9U281</accession>
<evidence type="ECO:0000256" key="1">
    <source>
        <dbReference type="SAM" id="MobiDB-lite"/>
    </source>
</evidence>
<dbReference type="GO" id="GO:0006629">
    <property type="term" value="P:lipid metabolic process"/>
    <property type="evidence" value="ECO:0007669"/>
    <property type="project" value="InterPro"/>
</dbReference>
<dbReference type="PANTHER" id="PTHR45856:SF24">
    <property type="entry name" value="FUNGAL LIPASE-LIKE DOMAIN-CONTAINING PROTEIN"/>
    <property type="match status" value="1"/>
</dbReference>
<feature type="compositionally biased region" description="Acidic residues" evidence="1">
    <location>
        <begin position="1"/>
        <end position="11"/>
    </location>
</feature>
<feature type="domain" description="G" evidence="4">
    <location>
        <begin position="965"/>
        <end position="1059"/>
    </location>
</feature>
<dbReference type="GO" id="GO:0005525">
    <property type="term" value="F:GTP binding"/>
    <property type="evidence" value="ECO:0007669"/>
    <property type="project" value="InterPro"/>
</dbReference>
<dbReference type="InterPro" id="IPR002921">
    <property type="entry name" value="Fungal_lipase-type"/>
</dbReference>
<feature type="transmembrane region" description="Helical" evidence="2">
    <location>
        <begin position="828"/>
        <end position="851"/>
    </location>
</feature>
<dbReference type="Pfam" id="PF01764">
    <property type="entry name" value="Lipase_3"/>
    <property type="match status" value="1"/>
</dbReference>
<reference evidence="5" key="1">
    <citation type="submission" date="2021-01" db="EMBL/GenBank/DDBJ databases">
        <authorList>
            <person name="Corre E."/>
            <person name="Pelletier E."/>
            <person name="Niang G."/>
            <person name="Scheremetjew M."/>
            <person name="Finn R."/>
            <person name="Kale V."/>
            <person name="Holt S."/>
            <person name="Cochrane G."/>
            <person name="Meng A."/>
            <person name="Brown T."/>
            <person name="Cohen L."/>
        </authorList>
    </citation>
    <scope>NUCLEOTIDE SEQUENCE</scope>
    <source>
        <strain evidence="5">CCMP2078</strain>
    </source>
</reference>
<evidence type="ECO:0000259" key="3">
    <source>
        <dbReference type="Pfam" id="PF01764"/>
    </source>
</evidence>
<dbReference type="AlphaFoldDB" id="A0A7R9U281"/>
<dbReference type="Gene3D" id="3.40.50.300">
    <property type="entry name" value="P-loop containing nucleotide triphosphate hydrolases"/>
    <property type="match status" value="1"/>
</dbReference>